<sequence length="649" mass="72787">MFSPNQPPNNPVENPVTSGGNMNLYNPTHSGQAATFSGPPSHFRGRTMAEISSDNSETLSRGHPGTPRRKARQRKQEKDPDSPLAPDPSYVLRDQCERQTGRLGRGRQHRDSPMAVPMGMGGSNLGYAGSGYPAEHVMHRLHQPYHHEGSPYTAHGTQYPQPYLHVHSYGKHWNPAEPLPHHHHQGPGNINPHHEPHAQLEGEIREIYRRIGLDYDEIHQMLERTREPLHFDSVYHQPQPQAHSRHQSQHQHGHGYEPEYGCADALPGGSADADRLIREPTDVHDQRLFQSRFPSHEHEHSDSHSNYASRERQMQSRHPTEPQLRSQPQQPHIQPTRYDPRPQREFHTSRGTDMGRGTDPDLNWDYNHGYGDPHGYGIPPLQGRERQGRHSQERYPGRQGVRHDQRRHQAGSTTQDSGKGAASTVGVYTVMDTEIEGPHPVTASPNVPQRSAEYFGLDDPSADGDGVSSYDVMGADIEATGNTQTLSREHEYGPQIQRQPEQESEGQHLQQQAPNSGSRSNNPPSGPLRRAPRQKSPNHSAKNSRHFRFGGQELKSGSSPLHYGSSLLRNVQYPPGRQSSSHPQSQSQERDISPLLSRPELYINAPGEGNGGNTRAVVVKDETEGEEDDEDPEQPPRKKRGPLALKVRR</sequence>
<feature type="compositionally biased region" description="Polar residues" evidence="1">
    <location>
        <begin position="17"/>
        <end position="35"/>
    </location>
</feature>
<feature type="region of interest" description="Disordered" evidence="1">
    <location>
        <begin position="291"/>
        <end position="649"/>
    </location>
</feature>
<proteinExistence type="predicted"/>
<keyword evidence="3" id="KW-1185">Reference proteome</keyword>
<feature type="compositionally biased region" description="Polar residues" evidence="1">
    <location>
        <begin position="323"/>
        <end position="333"/>
    </location>
</feature>
<dbReference type="AlphaFoldDB" id="A0AAD5RV82"/>
<name>A0AAD5RV82_9PEZI</name>
<organism evidence="2 3">
    <name type="scientific">Zalerion maritima</name>
    <dbReference type="NCBI Taxonomy" id="339359"/>
    <lineage>
        <taxon>Eukaryota</taxon>
        <taxon>Fungi</taxon>
        <taxon>Dikarya</taxon>
        <taxon>Ascomycota</taxon>
        <taxon>Pezizomycotina</taxon>
        <taxon>Sordariomycetes</taxon>
        <taxon>Lulworthiomycetidae</taxon>
        <taxon>Lulworthiales</taxon>
        <taxon>Lulworthiaceae</taxon>
        <taxon>Zalerion</taxon>
    </lineage>
</organism>
<feature type="compositionally biased region" description="Basic residues" evidence="1">
    <location>
        <begin position="637"/>
        <end position="649"/>
    </location>
</feature>
<feature type="compositionally biased region" description="Basic and acidic residues" evidence="1">
    <location>
        <begin position="294"/>
        <end position="320"/>
    </location>
</feature>
<feature type="compositionally biased region" description="Low complexity" evidence="1">
    <location>
        <begin position="578"/>
        <end position="587"/>
    </location>
</feature>
<feature type="compositionally biased region" description="Basic and acidic residues" evidence="1">
    <location>
        <begin position="338"/>
        <end position="350"/>
    </location>
</feature>
<dbReference type="Proteomes" id="UP001201980">
    <property type="component" value="Unassembled WGS sequence"/>
</dbReference>
<feature type="compositionally biased region" description="Basic residues" evidence="1">
    <location>
        <begin position="243"/>
        <end position="253"/>
    </location>
</feature>
<feature type="region of interest" description="Disordered" evidence="1">
    <location>
        <begin position="1"/>
        <end position="116"/>
    </location>
</feature>
<comment type="caution">
    <text evidence="2">The sequence shown here is derived from an EMBL/GenBank/DDBJ whole genome shotgun (WGS) entry which is preliminary data.</text>
</comment>
<protein>
    <submittedName>
        <fullName evidence="2">Uncharacterized protein</fullName>
    </submittedName>
</protein>
<feature type="compositionally biased region" description="Low complexity" evidence="1">
    <location>
        <begin position="514"/>
        <end position="529"/>
    </location>
</feature>
<dbReference type="EMBL" id="JAKWBI020000041">
    <property type="protein sequence ID" value="KAJ2904941.1"/>
    <property type="molecule type" value="Genomic_DNA"/>
</dbReference>
<feature type="compositionally biased region" description="Polar residues" evidence="1">
    <location>
        <begin position="50"/>
        <end position="59"/>
    </location>
</feature>
<feature type="compositionally biased region" description="Acidic residues" evidence="1">
    <location>
        <begin position="623"/>
        <end position="633"/>
    </location>
</feature>
<reference evidence="2" key="1">
    <citation type="submission" date="2022-07" db="EMBL/GenBank/DDBJ databases">
        <title>Draft genome sequence of Zalerion maritima ATCC 34329, a (micro)plastics degrading marine fungus.</title>
        <authorList>
            <person name="Paco A."/>
            <person name="Goncalves M.F.M."/>
            <person name="Rocha-Santos T.A.P."/>
            <person name="Alves A."/>
        </authorList>
    </citation>
    <scope>NUCLEOTIDE SEQUENCE</scope>
    <source>
        <strain evidence="2">ATCC 34329</strain>
    </source>
</reference>
<feature type="compositionally biased region" description="Basic and acidic residues" evidence="1">
    <location>
        <begin position="383"/>
        <end position="396"/>
    </location>
</feature>
<evidence type="ECO:0000256" key="1">
    <source>
        <dbReference type="SAM" id="MobiDB-lite"/>
    </source>
</evidence>
<evidence type="ECO:0000313" key="3">
    <source>
        <dbReference type="Proteomes" id="UP001201980"/>
    </source>
</evidence>
<accession>A0AAD5RV82</accession>
<evidence type="ECO:0000313" key="2">
    <source>
        <dbReference type="EMBL" id="KAJ2904941.1"/>
    </source>
</evidence>
<feature type="compositionally biased region" description="Pro residues" evidence="1">
    <location>
        <begin position="1"/>
        <end position="10"/>
    </location>
</feature>
<gene>
    <name evidence="2" type="ORF">MKZ38_006806</name>
</gene>
<feature type="region of interest" description="Disordered" evidence="1">
    <location>
        <begin position="237"/>
        <end position="273"/>
    </location>
</feature>